<dbReference type="Gene3D" id="1.20.58.930">
    <property type="match status" value="1"/>
</dbReference>
<dbReference type="GO" id="GO:0008295">
    <property type="term" value="P:spermidine biosynthetic process"/>
    <property type="evidence" value="ECO:0007669"/>
    <property type="project" value="InterPro"/>
</dbReference>
<dbReference type="Proteomes" id="UP000004471">
    <property type="component" value="Unassembled WGS sequence"/>
</dbReference>
<dbReference type="Gene3D" id="2.40.37.10">
    <property type="entry name" value="Lyase, Ornithine Decarboxylase, Chain A, domain 1"/>
    <property type="match status" value="1"/>
</dbReference>
<dbReference type="HOGENOM" id="CLU_1345770_0_0_6"/>
<comment type="caution">
    <text evidence="5">The sequence shown here is derived from an EMBL/GenBank/DDBJ whole genome shotgun (WGS) entry which is preliminary data.</text>
</comment>
<proteinExistence type="predicted"/>
<dbReference type="InterPro" id="IPR002985">
    <property type="entry name" value="Arg_decrbxlase"/>
</dbReference>
<protein>
    <submittedName>
        <fullName evidence="5">Arginine decarboxylase</fullName>
        <ecNumber evidence="5">4.1.1.19</ecNumber>
    </submittedName>
</protein>
<evidence type="ECO:0000259" key="4">
    <source>
        <dbReference type="Pfam" id="PF17944"/>
    </source>
</evidence>
<dbReference type="GO" id="GO:0046872">
    <property type="term" value="F:metal ion binding"/>
    <property type="evidence" value="ECO:0007669"/>
    <property type="project" value="UniProtKB-KW"/>
</dbReference>
<gene>
    <name evidence="5" type="ORF">PSYJA_02349</name>
</gene>
<feature type="domain" description="Arginine decarboxylase C-terminal helical" evidence="4">
    <location>
        <begin position="152"/>
        <end position="201"/>
    </location>
</feature>
<name>F3FCH9_PSESX</name>
<dbReference type="PRINTS" id="PR01180">
    <property type="entry name" value="ARGDCRBXLASE"/>
</dbReference>
<dbReference type="EMBL" id="AEAH01000101">
    <property type="protein sequence ID" value="EGH27915.1"/>
    <property type="molecule type" value="Genomic_DNA"/>
</dbReference>
<dbReference type="InterPro" id="IPR041128">
    <property type="entry name" value="Arg_decarbox_C"/>
</dbReference>
<dbReference type="InterPro" id="IPR009006">
    <property type="entry name" value="Ala_racemase/Decarboxylase_C"/>
</dbReference>
<dbReference type="PANTHER" id="PTHR43295:SF9">
    <property type="entry name" value="BIOSYNTHETIC ARGININE DECARBOXYLASE"/>
    <property type="match status" value="1"/>
</dbReference>
<dbReference type="PANTHER" id="PTHR43295">
    <property type="entry name" value="ARGININE DECARBOXYLASE"/>
    <property type="match status" value="1"/>
</dbReference>
<sequence length="203" mass="23272">VGRRLYNSLKARQRSHRQVLDELNDKLADKYICNFSVFQSLPDTWAIGQVLPILPLHRLNEEPVRRAVLQDLTCDSDGKIKQYVDEQSIETSMPVHSLNEGEDYLLGIFLVGAYQEILGDMHNLFGDTDSVNIYQNPDGSVYHAGIETHDTIEDMLRYVHLSPEELMTHYRDKVASAKITPRERTYFLDALRLGLTRSSYLSS</sequence>
<dbReference type="GO" id="GO:0033388">
    <property type="term" value="P:putrescine biosynthetic process from arginine"/>
    <property type="evidence" value="ECO:0007669"/>
    <property type="project" value="TreeGrafter"/>
</dbReference>
<dbReference type="SUPFAM" id="SSF50621">
    <property type="entry name" value="Alanine racemase C-terminal domain-like"/>
    <property type="match status" value="1"/>
</dbReference>
<keyword evidence="2" id="KW-0479">Metal-binding</keyword>
<evidence type="ECO:0000256" key="1">
    <source>
        <dbReference type="ARBA" id="ARBA00001933"/>
    </source>
</evidence>
<dbReference type="Pfam" id="PF17944">
    <property type="entry name" value="Arg_decarbox_C"/>
    <property type="match status" value="1"/>
</dbReference>
<feature type="non-terminal residue" evidence="5">
    <location>
        <position position="1"/>
    </location>
</feature>
<evidence type="ECO:0000256" key="3">
    <source>
        <dbReference type="ARBA" id="ARBA00022898"/>
    </source>
</evidence>
<comment type="cofactor">
    <cofactor evidence="1">
        <name>pyridoxal 5'-phosphate</name>
        <dbReference type="ChEBI" id="CHEBI:597326"/>
    </cofactor>
</comment>
<evidence type="ECO:0000313" key="5">
    <source>
        <dbReference type="EMBL" id="EGH27915.1"/>
    </source>
</evidence>
<organism evidence="5 6">
    <name type="scientific">Pseudomonas syringae pv. japonica str. M301072</name>
    <dbReference type="NCBI Taxonomy" id="629262"/>
    <lineage>
        <taxon>Bacteria</taxon>
        <taxon>Pseudomonadati</taxon>
        <taxon>Pseudomonadota</taxon>
        <taxon>Gammaproteobacteria</taxon>
        <taxon>Pseudomonadales</taxon>
        <taxon>Pseudomonadaceae</taxon>
        <taxon>Pseudomonas</taxon>
        <taxon>Pseudomonas syringae</taxon>
    </lineage>
</organism>
<keyword evidence="5" id="KW-0456">Lyase</keyword>
<dbReference type="GO" id="GO:0008792">
    <property type="term" value="F:arginine decarboxylase activity"/>
    <property type="evidence" value="ECO:0007669"/>
    <property type="project" value="UniProtKB-EC"/>
</dbReference>
<evidence type="ECO:0000313" key="6">
    <source>
        <dbReference type="Proteomes" id="UP000004471"/>
    </source>
</evidence>
<evidence type="ECO:0000256" key="2">
    <source>
        <dbReference type="ARBA" id="ARBA00022723"/>
    </source>
</evidence>
<reference evidence="5 6" key="1">
    <citation type="journal article" date="2011" name="PLoS Pathog.">
        <title>Dynamic evolution of pathogenicity revealed by sequencing and comparative genomics of 19 Pseudomonas syringae isolates.</title>
        <authorList>
            <person name="Baltrus D.A."/>
            <person name="Nishimura M.T."/>
            <person name="Romanchuk A."/>
            <person name="Chang J.H."/>
            <person name="Mukhtar M.S."/>
            <person name="Cherkis K."/>
            <person name="Roach J."/>
            <person name="Grant S.R."/>
            <person name="Jones C.D."/>
            <person name="Dangl J.L."/>
        </authorList>
    </citation>
    <scope>NUCLEOTIDE SEQUENCE [LARGE SCALE GENOMIC DNA]</scope>
    <source>
        <strain evidence="6">M301072PT</strain>
    </source>
</reference>
<accession>F3FCH9</accession>
<dbReference type="PATRIC" id="fig|629262.5.peg.390"/>
<dbReference type="EC" id="4.1.1.19" evidence="5"/>
<keyword evidence="3" id="KW-0663">Pyridoxal phosphate</keyword>
<dbReference type="GO" id="GO:0006527">
    <property type="term" value="P:L-arginine catabolic process"/>
    <property type="evidence" value="ECO:0007669"/>
    <property type="project" value="InterPro"/>
</dbReference>
<dbReference type="Gene3D" id="1.10.287.3440">
    <property type="match status" value="1"/>
</dbReference>
<dbReference type="FunFam" id="1.10.287.3440:FF:000002">
    <property type="entry name" value="Biosynthetic arginine decarboxylase"/>
    <property type="match status" value="1"/>
</dbReference>
<dbReference type="AlphaFoldDB" id="F3FCH9"/>